<organism evidence="2 3">
    <name type="scientific">Lyophyllum shimeji</name>
    <name type="common">Hon-shimeji</name>
    <name type="synonym">Tricholoma shimeji</name>
    <dbReference type="NCBI Taxonomy" id="47721"/>
    <lineage>
        <taxon>Eukaryota</taxon>
        <taxon>Fungi</taxon>
        <taxon>Dikarya</taxon>
        <taxon>Basidiomycota</taxon>
        <taxon>Agaricomycotina</taxon>
        <taxon>Agaricomycetes</taxon>
        <taxon>Agaricomycetidae</taxon>
        <taxon>Agaricales</taxon>
        <taxon>Tricholomatineae</taxon>
        <taxon>Lyophyllaceae</taxon>
        <taxon>Lyophyllum</taxon>
    </lineage>
</organism>
<evidence type="ECO:0000256" key="1">
    <source>
        <dbReference type="SAM" id="MobiDB-lite"/>
    </source>
</evidence>
<comment type="caution">
    <text evidence="2">The sequence shown here is derived from an EMBL/GenBank/DDBJ whole genome shotgun (WGS) entry which is preliminary data.</text>
</comment>
<reference evidence="2" key="1">
    <citation type="submission" date="2022-07" db="EMBL/GenBank/DDBJ databases">
        <title>The genome of Lyophyllum shimeji provides insight into the initial evolution of ectomycorrhizal fungal genome.</title>
        <authorList>
            <person name="Kobayashi Y."/>
            <person name="Shibata T."/>
            <person name="Hirakawa H."/>
            <person name="Shigenobu S."/>
            <person name="Nishiyama T."/>
            <person name="Yamada A."/>
            <person name="Hasebe M."/>
            <person name="Kawaguchi M."/>
        </authorList>
    </citation>
    <scope>NUCLEOTIDE SEQUENCE</scope>
    <source>
        <strain evidence="2">AT787</strain>
    </source>
</reference>
<feature type="compositionally biased region" description="Basic and acidic residues" evidence="1">
    <location>
        <begin position="38"/>
        <end position="50"/>
    </location>
</feature>
<protein>
    <submittedName>
        <fullName evidence="2">Uncharacterized protein</fullName>
    </submittedName>
</protein>
<feature type="region of interest" description="Disordered" evidence="1">
    <location>
        <begin position="15"/>
        <end position="58"/>
    </location>
</feature>
<accession>A0A9P3PLR6</accession>
<keyword evidence="3" id="KW-1185">Reference proteome</keyword>
<name>A0A9P3PLR6_LYOSH</name>
<sequence>MSAWSEHPVAVPAVAKAAPVTAQPKAESMKMEPLPPQHDPESCSQNDDKPWWLPGPDAGKTAARRNAAIVDVSEISSVRLFNALFAGDAAIVSEISFAALAYSTRELQTLT</sequence>
<feature type="compositionally biased region" description="Low complexity" evidence="1">
    <location>
        <begin position="15"/>
        <end position="26"/>
    </location>
</feature>
<proteinExistence type="predicted"/>
<evidence type="ECO:0000313" key="2">
    <source>
        <dbReference type="EMBL" id="GLB38670.1"/>
    </source>
</evidence>
<evidence type="ECO:0000313" key="3">
    <source>
        <dbReference type="Proteomes" id="UP001063166"/>
    </source>
</evidence>
<dbReference type="EMBL" id="BRPK01000005">
    <property type="protein sequence ID" value="GLB38670.1"/>
    <property type="molecule type" value="Genomic_DNA"/>
</dbReference>
<dbReference type="Proteomes" id="UP001063166">
    <property type="component" value="Unassembled WGS sequence"/>
</dbReference>
<gene>
    <name evidence="2" type="ORF">LshimejAT787_0505350</name>
</gene>
<dbReference type="AlphaFoldDB" id="A0A9P3PLR6"/>